<gene>
    <name evidence="1" type="ORF">OCTVUL_1B002549</name>
</gene>
<dbReference type="EMBL" id="OX597821">
    <property type="protein sequence ID" value="CAI9727291.1"/>
    <property type="molecule type" value="Genomic_DNA"/>
</dbReference>
<dbReference type="AlphaFoldDB" id="A0AA36B3L5"/>
<proteinExistence type="predicted"/>
<reference evidence="1" key="1">
    <citation type="submission" date="2023-08" db="EMBL/GenBank/DDBJ databases">
        <authorList>
            <person name="Alioto T."/>
            <person name="Alioto T."/>
            <person name="Gomez Garrido J."/>
        </authorList>
    </citation>
    <scope>NUCLEOTIDE SEQUENCE</scope>
</reference>
<organism evidence="1 2">
    <name type="scientific">Octopus vulgaris</name>
    <name type="common">Common octopus</name>
    <dbReference type="NCBI Taxonomy" id="6645"/>
    <lineage>
        <taxon>Eukaryota</taxon>
        <taxon>Metazoa</taxon>
        <taxon>Spiralia</taxon>
        <taxon>Lophotrochozoa</taxon>
        <taxon>Mollusca</taxon>
        <taxon>Cephalopoda</taxon>
        <taxon>Coleoidea</taxon>
        <taxon>Octopodiformes</taxon>
        <taxon>Octopoda</taxon>
        <taxon>Incirrata</taxon>
        <taxon>Octopodidae</taxon>
        <taxon>Octopus</taxon>
    </lineage>
</organism>
<evidence type="ECO:0000313" key="1">
    <source>
        <dbReference type="EMBL" id="CAI9727291.1"/>
    </source>
</evidence>
<keyword evidence="2" id="KW-1185">Reference proteome</keyword>
<dbReference type="Proteomes" id="UP001162480">
    <property type="component" value="Chromosome 8"/>
</dbReference>
<protein>
    <submittedName>
        <fullName evidence="1">Uncharacterized protein</fullName>
    </submittedName>
</protein>
<sequence length="69" mass="7970">MFCDIRLELRSHTYNIANFTGNCTKSSHILAQKCTDVRHLSTTITFSLQNGEYYKGVQKAIAFLKQREK</sequence>
<evidence type="ECO:0000313" key="2">
    <source>
        <dbReference type="Proteomes" id="UP001162480"/>
    </source>
</evidence>
<name>A0AA36B3L5_OCTVU</name>
<accession>A0AA36B3L5</accession>